<keyword evidence="3" id="KW-0732">Signal</keyword>
<dbReference type="SUPFAM" id="SSF53850">
    <property type="entry name" value="Periplasmic binding protein-like II"/>
    <property type="match status" value="1"/>
</dbReference>
<dbReference type="AlphaFoldDB" id="A0A2W5SZA3"/>
<dbReference type="EMBL" id="QFQP01000050">
    <property type="protein sequence ID" value="PZR04946.1"/>
    <property type="molecule type" value="Genomic_DNA"/>
</dbReference>
<evidence type="ECO:0000256" key="3">
    <source>
        <dbReference type="ARBA" id="ARBA00022729"/>
    </source>
</evidence>
<dbReference type="Gene3D" id="3.40.190.10">
    <property type="entry name" value="Periplasmic binding protein-like II"/>
    <property type="match status" value="2"/>
</dbReference>
<dbReference type="GO" id="GO:0042597">
    <property type="term" value="C:periplasmic space"/>
    <property type="evidence" value="ECO:0007669"/>
    <property type="project" value="UniProtKB-SubCell"/>
</dbReference>
<gene>
    <name evidence="5" type="ORF">DI536_33345</name>
</gene>
<dbReference type="Pfam" id="PF09084">
    <property type="entry name" value="NMT1"/>
    <property type="match status" value="1"/>
</dbReference>
<name>A0A2W5SZA3_9BACT</name>
<protein>
    <recommendedName>
        <fullName evidence="4">SsuA/THI5-like domain-containing protein</fullName>
    </recommendedName>
</protein>
<dbReference type="Proteomes" id="UP000249061">
    <property type="component" value="Unassembled WGS sequence"/>
</dbReference>
<accession>A0A2W5SZA3</accession>
<dbReference type="PANTHER" id="PTHR30024">
    <property type="entry name" value="ALIPHATIC SULFONATES-BINDING PROTEIN-RELATED"/>
    <property type="match status" value="1"/>
</dbReference>
<dbReference type="InterPro" id="IPR015168">
    <property type="entry name" value="SsuA/THI5"/>
</dbReference>
<reference evidence="5 6" key="1">
    <citation type="submission" date="2017-08" db="EMBL/GenBank/DDBJ databases">
        <title>Infants hospitalized years apart are colonized by the same room-sourced microbial strains.</title>
        <authorList>
            <person name="Brooks B."/>
            <person name="Olm M.R."/>
            <person name="Firek B.A."/>
            <person name="Baker R."/>
            <person name="Thomas B.C."/>
            <person name="Morowitz M.J."/>
            <person name="Banfield J.F."/>
        </authorList>
    </citation>
    <scope>NUCLEOTIDE SEQUENCE [LARGE SCALE GENOMIC DNA]</scope>
    <source>
        <strain evidence="5">S2_003_000_R2_14</strain>
    </source>
</reference>
<evidence type="ECO:0000259" key="4">
    <source>
        <dbReference type="Pfam" id="PF09084"/>
    </source>
</evidence>
<evidence type="ECO:0000313" key="5">
    <source>
        <dbReference type="EMBL" id="PZR04946.1"/>
    </source>
</evidence>
<feature type="domain" description="SsuA/THI5-like" evidence="4">
    <location>
        <begin position="157"/>
        <end position="283"/>
    </location>
</feature>
<organism evidence="5 6">
    <name type="scientific">Archangium gephyra</name>
    <dbReference type="NCBI Taxonomy" id="48"/>
    <lineage>
        <taxon>Bacteria</taxon>
        <taxon>Pseudomonadati</taxon>
        <taxon>Myxococcota</taxon>
        <taxon>Myxococcia</taxon>
        <taxon>Myxococcales</taxon>
        <taxon>Cystobacterineae</taxon>
        <taxon>Archangiaceae</taxon>
        <taxon>Archangium</taxon>
    </lineage>
</organism>
<sequence length="372" mass="39549">MLGSFLVLLAAGSVVAAELGWVEKLRLRIHPRAPRLTAGDFPAGVMAPIDDVTRIPTRPLVIGLVPRGSTSPMLWAAGDAERVGLFRAGYAIDVKVERFQRDDDLRKALIRGGDNGGVDMAALPVSSLAMSASLLRDSAPRVVMLLGRSRGHEVVVGKNIASLQALAGKRIGVEDRSSAWYLLLWSLSRVGLSMRDVKLVPLDDAYSAGAALRRADIDAVAGFKGDMESAMRELGAKELSSTADAPHLTATVLVTRGDFAARYPDALRRVIRGVLDANAQTLKDRTDTARVLGTLAPQLGDPMEAIAAAPPATLKENLAFFGIADEAPVTYAELFTSAEALNRKLFAAPPGPEAEDTVDLGPLKYVAQPQTP</sequence>
<comment type="similarity">
    <text evidence="2">Belongs to the bacterial solute-binding protein SsuA/TauA family.</text>
</comment>
<comment type="caution">
    <text evidence="5">The sequence shown here is derived from an EMBL/GenBank/DDBJ whole genome shotgun (WGS) entry which is preliminary data.</text>
</comment>
<evidence type="ECO:0000256" key="1">
    <source>
        <dbReference type="ARBA" id="ARBA00004418"/>
    </source>
</evidence>
<proteinExistence type="inferred from homology"/>
<evidence type="ECO:0000256" key="2">
    <source>
        <dbReference type="ARBA" id="ARBA00010742"/>
    </source>
</evidence>
<evidence type="ECO:0000313" key="6">
    <source>
        <dbReference type="Proteomes" id="UP000249061"/>
    </source>
</evidence>
<comment type="subcellular location">
    <subcellularLocation>
        <location evidence="1">Periplasm</location>
    </subcellularLocation>
</comment>
<dbReference type="PANTHER" id="PTHR30024:SF47">
    <property type="entry name" value="TAURINE-BINDING PERIPLASMIC PROTEIN"/>
    <property type="match status" value="1"/>
</dbReference>